<accession>A0A2K1R115</accession>
<evidence type="ECO:0000313" key="3">
    <source>
        <dbReference type="Proteomes" id="UP000243797"/>
    </source>
</evidence>
<feature type="region of interest" description="Disordered" evidence="1">
    <location>
        <begin position="1"/>
        <end position="58"/>
    </location>
</feature>
<feature type="compositionally biased region" description="Polar residues" evidence="1">
    <location>
        <begin position="847"/>
        <end position="859"/>
    </location>
</feature>
<feature type="compositionally biased region" description="Basic and acidic residues" evidence="1">
    <location>
        <begin position="482"/>
        <end position="494"/>
    </location>
</feature>
<feature type="compositionally biased region" description="Polar residues" evidence="1">
    <location>
        <begin position="509"/>
        <end position="525"/>
    </location>
</feature>
<reference evidence="2 3" key="1">
    <citation type="submission" date="2017-06" db="EMBL/GenBank/DDBJ databases">
        <title>Draft genome sequence of a variant of Elsinoe murrayae.</title>
        <authorList>
            <person name="Cheng Q."/>
        </authorList>
    </citation>
    <scope>NUCLEOTIDE SEQUENCE [LARGE SCALE GENOMIC DNA]</scope>
    <source>
        <strain evidence="2 3">CQ-2017a</strain>
    </source>
</reference>
<name>A0A2K1R115_9PEZI</name>
<feature type="compositionally biased region" description="Basic and acidic residues" evidence="1">
    <location>
        <begin position="658"/>
        <end position="671"/>
    </location>
</feature>
<feature type="region of interest" description="Disordered" evidence="1">
    <location>
        <begin position="123"/>
        <end position="216"/>
    </location>
</feature>
<feature type="compositionally biased region" description="Low complexity" evidence="1">
    <location>
        <begin position="43"/>
        <end position="57"/>
    </location>
</feature>
<dbReference type="EMBL" id="NKHZ01000017">
    <property type="protein sequence ID" value="PNS20863.1"/>
    <property type="molecule type" value="Genomic_DNA"/>
</dbReference>
<feature type="compositionally biased region" description="Basic and acidic residues" evidence="1">
    <location>
        <begin position="805"/>
        <end position="832"/>
    </location>
</feature>
<dbReference type="OrthoDB" id="4115400at2759"/>
<feature type="compositionally biased region" description="Low complexity" evidence="1">
    <location>
        <begin position="767"/>
        <end position="776"/>
    </location>
</feature>
<feature type="compositionally biased region" description="Basic residues" evidence="1">
    <location>
        <begin position="549"/>
        <end position="560"/>
    </location>
</feature>
<feature type="region of interest" description="Disordered" evidence="1">
    <location>
        <begin position="410"/>
        <end position="901"/>
    </location>
</feature>
<feature type="compositionally biased region" description="Low complexity" evidence="1">
    <location>
        <begin position="709"/>
        <end position="727"/>
    </location>
</feature>
<gene>
    <name evidence="2" type="ORF">CAC42_2794</name>
</gene>
<feature type="compositionally biased region" description="Polar residues" evidence="1">
    <location>
        <begin position="12"/>
        <end position="42"/>
    </location>
</feature>
<evidence type="ECO:0000256" key="1">
    <source>
        <dbReference type="SAM" id="MobiDB-lite"/>
    </source>
</evidence>
<feature type="compositionally biased region" description="Polar residues" evidence="1">
    <location>
        <begin position="157"/>
        <end position="166"/>
    </location>
</feature>
<organism evidence="2 3">
    <name type="scientific">Sphaceloma murrayae</name>
    <dbReference type="NCBI Taxonomy" id="2082308"/>
    <lineage>
        <taxon>Eukaryota</taxon>
        <taxon>Fungi</taxon>
        <taxon>Dikarya</taxon>
        <taxon>Ascomycota</taxon>
        <taxon>Pezizomycotina</taxon>
        <taxon>Dothideomycetes</taxon>
        <taxon>Dothideomycetidae</taxon>
        <taxon>Myriangiales</taxon>
        <taxon>Elsinoaceae</taxon>
        <taxon>Sphaceloma</taxon>
    </lineage>
</organism>
<protein>
    <submittedName>
        <fullName evidence="2">Uncharacterized protein</fullName>
    </submittedName>
</protein>
<dbReference type="Proteomes" id="UP000243797">
    <property type="component" value="Unassembled WGS sequence"/>
</dbReference>
<dbReference type="STRING" id="2082308.A0A2K1R115"/>
<evidence type="ECO:0000313" key="2">
    <source>
        <dbReference type="EMBL" id="PNS20863.1"/>
    </source>
</evidence>
<keyword evidence="3" id="KW-1185">Reference proteome</keyword>
<proteinExistence type="predicted"/>
<dbReference type="InParanoid" id="A0A2K1R115"/>
<dbReference type="AlphaFoldDB" id="A0A2K1R115"/>
<feature type="compositionally biased region" description="Basic and acidic residues" evidence="1">
    <location>
        <begin position="145"/>
        <end position="154"/>
    </location>
</feature>
<feature type="compositionally biased region" description="Polar residues" evidence="1">
    <location>
        <begin position="599"/>
        <end position="615"/>
    </location>
</feature>
<sequence length="901" mass="98495">MTARTEVLEKANATSSAPSSQSAKRHSLSPNNTRNTAPRVTRSTSNHSSHSSNGSLTLEKHSNVRATWTGKMLLITGLHASQFPAGPPSTKSIANGTYATRKATRGSKPGLVEGLSPSKIARVSLKRKRSGTSASLNDVYGDSRAASECDESRGPSRLNSVQGDSQSEGEEGEENGERQVDDDYVNGRGNQHAPATKGSGAGAPTQEVPKPKRRRRGQRLLEQAAEASRAPSPQRPLVSEAEDQLEDVDLPFAFLATSPTPDPDEPDDEAARIYKDLYEPLTKAEAFIAALTKINPAQRRTDNLYEIAANTAAALRIWQDEYLEIDRLTAPHAPIPRKPATGNRQLIDPYLFEDQKEAEIYDYTFDAKKVGHQNPIMQKVVRDASGRELRVRGPKTRITADNQLVNAANGISEDDNGRRHRARRPVSKYDGVITEQEGQRRKRGIGQVSDSVENDAIKRGRWSNGRGGRGRGRGGRGGVSRLLDKRVREMREESIGTAFSGSAEDESGSEVNGNETYSREGSSAPEQRGQDDPSSQPDDGFEPNGDYRKKGRPKGSKNLHFRSDKGIPKGPRQPKPSAPNPDVVSPSISTEQPAVDGSAESTTITTGAPTKQTRPGQKPPKSEKRSESMTIWWAKRKAAAAEQRRKEAEAAGLPPPVEKPRSRAPRGDKSQAAKVVAPAATRQPPASSPMSQPPPPPATYVQQRYSNGPSPSQAPAPLAQQATHLQHMPQHHAPYSQPPPYHQPLPAMQYHTQAPPPPSILSDPRRAPAGSPSAPSHFPTGVQDRLPSFHELPGQRLGPSMFREPMPRDPRDQFPPRDRYDPTRPYDRRHEPPPPPPPPPHSYQHPGHSTHTHPSYQQMQAAYLGYPPPPPGLHMQQGQQGYRPLPGQQVPPRDGRDGRRF</sequence>
<comment type="caution">
    <text evidence="2">The sequence shown here is derived from an EMBL/GenBank/DDBJ whole genome shotgun (WGS) entry which is preliminary data.</text>
</comment>